<dbReference type="EMBL" id="CP019343">
    <property type="protein sequence ID" value="ARN74383.1"/>
    <property type="molecule type" value="Genomic_DNA"/>
</dbReference>
<dbReference type="RefSeq" id="WP_085758526.1">
    <property type="nucleotide sequence ID" value="NZ_CP019343.1"/>
</dbReference>
<dbReference type="Proteomes" id="UP000193450">
    <property type="component" value="Chromosome"/>
</dbReference>
<gene>
    <name evidence="1" type="ORF">BST96_09765</name>
</gene>
<evidence type="ECO:0000313" key="1">
    <source>
        <dbReference type="EMBL" id="ARN74383.1"/>
    </source>
</evidence>
<reference evidence="1 2" key="1">
    <citation type="submission" date="2016-11" db="EMBL/GenBank/DDBJ databases">
        <title>Trade-off between light-utilization and light-protection in marine flavobacteria.</title>
        <authorList>
            <person name="Kumagai Y."/>
        </authorList>
    </citation>
    <scope>NUCLEOTIDE SEQUENCE [LARGE SCALE GENOMIC DNA]</scope>
    <source>
        <strain evidence="1 2">NBRC 107125</strain>
    </source>
</reference>
<evidence type="ECO:0000313" key="2">
    <source>
        <dbReference type="Proteomes" id="UP000193450"/>
    </source>
</evidence>
<dbReference type="SUPFAM" id="SSF54427">
    <property type="entry name" value="NTF2-like"/>
    <property type="match status" value="1"/>
</dbReference>
<dbReference type="KEGG" id="osg:BST96_09765"/>
<name>A0A1X9NK99_9GAMM</name>
<dbReference type="InterPro" id="IPR032710">
    <property type="entry name" value="NTF2-like_dom_sf"/>
</dbReference>
<dbReference type="AlphaFoldDB" id="A0A1X9NK99"/>
<accession>A0A1X9NK99</accession>
<proteinExistence type="predicted"/>
<keyword evidence="2" id="KW-1185">Reference proteome</keyword>
<protein>
    <recommendedName>
        <fullName evidence="3">SnoaL-like domain-containing protein</fullName>
    </recommendedName>
</protein>
<organism evidence="1 2">
    <name type="scientific">Oceanicoccus sagamiensis</name>
    <dbReference type="NCBI Taxonomy" id="716816"/>
    <lineage>
        <taxon>Bacteria</taxon>
        <taxon>Pseudomonadati</taxon>
        <taxon>Pseudomonadota</taxon>
        <taxon>Gammaproteobacteria</taxon>
        <taxon>Cellvibrionales</taxon>
        <taxon>Spongiibacteraceae</taxon>
        <taxon>Oceanicoccus</taxon>
    </lineage>
</organism>
<dbReference type="Gene3D" id="3.10.450.50">
    <property type="match status" value="1"/>
</dbReference>
<evidence type="ECO:0008006" key="3">
    <source>
        <dbReference type="Google" id="ProtNLM"/>
    </source>
</evidence>
<sequence length="121" mass="13247">MQCRPSVNHGGAATPKALTINTLSKSDQAIIQPGGNAWYKKTYMDIGVAHLMAMFTDLSFDISLLRISTTEQSAVAIVSYRLGGLHMGKPATTFGLGAINLIKKNDQWLIQHIHNSDMQVY</sequence>